<dbReference type="Proteomes" id="UP001149822">
    <property type="component" value="Unassembled WGS sequence"/>
</dbReference>
<keyword evidence="5 7" id="KW-1133">Transmembrane helix</keyword>
<keyword evidence="3" id="KW-1003">Cell membrane</keyword>
<comment type="subcellular location">
    <subcellularLocation>
        <location evidence="1">Cell membrane</location>
        <topology evidence="1">Multi-pass membrane protein</topology>
    </subcellularLocation>
</comment>
<dbReference type="Pfam" id="PF12704">
    <property type="entry name" value="MacB_PCD"/>
    <property type="match status" value="1"/>
</dbReference>
<dbReference type="PANTHER" id="PTHR30489">
    <property type="entry name" value="LIPOPROTEIN-RELEASING SYSTEM TRANSMEMBRANE PROTEIN LOLE"/>
    <property type="match status" value="1"/>
</dbReference>
<evidence type="ECO:0000259" key="9">
    <source>
        <dbReference type="Pfam" id="PF12704"/>
    </source>
</evidence>
<feature type="transmembrane region" description="Helical" evidence="7">
    <location>
        <begin position="750"/>
        <end position="769"/>
    </location>
</feature>
<dbReference type="InterPro" id="IPR003838">
    <property type="entry name" value="ABC3_permease_C"/>
</dbReference>
<keyword evidence="6 7" id="KW-0472">Membrane</keyword>
<feature type="transmembrane region" description="Helical" evidence="7">
    <location>
        <begin position="269"/>
        <end position="291"/>
    </location>
</feature>
<dbReference type="EMBL" id="JAPTYD010000037">
    <property type="protein sequence ID" value="MCZ0963431.1"/>
    <property type="molecule type" value="Genomic_DNA"/>
</dbReference>
<dbReference type="RefSeq" id="WP_268943507.1">
    <property type="nucleotide sequence ID" value="NZ_JAPTYD010000037.1"/>
</dbReference>
<feature type="transmembrane region" description="Helical" evidence="7">
    <location>
        <begin position="709"/>
        <end position="730"/>
    </location>
</feature>
<sequence length="786" mass="84101">MVISPLRRKVLRDLRRLGAQALAIALVLAAGVATLILGNGALDALTETRARYYADSRFADVFADLTRAPIALIDEIELIDGVLQAEGRIVKVGLLDLPAMAEPGSVLFVSLPGEGGLNRLHLRRGRMPDPLSADEVVVSEGFADARGLGPGDRLPVLMNGQRRELRLTGTAFSPEFIYALGPGDIMPDPRRFGIVWMPRHGLESAFDLRGSVSSVVAKLVPGANEAAVIEKIDRLLAPYGGAGAEGREDQVSHAFLDAEIKQLGAMVKVLPPIFLLVAAMLVNMTLMRLVALEREQIGLLKAIGYGSRAIAMHYVEFVLAIALAGIAIGLVAGAWLGAGMAQMYARFFSFPFLVFSRDPQVYGLAAVVTLGAAVAGAVRAARSVVALPPAVAMTPPAPVAYRRNGGWLRRLLGLRQTGLMVARHLWRWPLRTGSSVLGIAMAVAILVASLWSFGSIEHMIHVTFGRSERHDAQIVFGDPLPASAAFDARTLPGVMVVEPFRAVTARLSHRNLSRKLTIIGKPPEPHLSRTVAPDLRPMAMPEAGLILSEALAEALDVRPGDLVEVEVLEGPRPVLVLPVSGLSVGYVGLSVAMDIGALNRIMREGAMISGVNLQLDPALQSDFYAAARETPRTGFVGVRELTVNRFRETLADNITIMVTVYVALAGIIAVGVVYNSARIALSEQGRELASLRVLGFTRSEVAGILYRELAAVVLIAQPLGWLIGYAIAQAMVAAFSSDLYRVSLVIGREVFAVASLAVLAAALVSAALIRGRINRLDMIEVLKTRE</sequence>
<reference evidence="10" key="1">
    <citation type="submission" date="2022-12" db="EMBL/GenBank/DDBJ databases">
        <title>Paracoccus sp. EF6 isolated from a lake water.</title>
        <authorList>
            <person name="Liu H."/>
        </authorList>
    </citation>
    <scope>NUCLEOTIDE SEQUENCE</scope>
    <source>
        <strain evidence="10">EF6</strain>
    </source>
</reference>
<keyword evidence="11" id="KW-1185">Reference proteome</keyword>
<dbReference type="Pfam" id="PF02687">
    <property type="entry name" value="FtsX"/>
    <property type="match status" value="2"/>
</dbReference>
<evidence type="ECO:0000256" key="5">
    <source>
        <dbReference type="ARBA" id="ARBA00022989"/>
    </source>
</evidence>
<evidence type="ECO:0000256" key="1">
    <source>
        <dbReference type="ARBA" id="ARBA00004651"/>
    </source>
</evidence>
<accession>A0ABT4JAD3</accession>
<evidence type="ECO:0000259" key="8">
    <source>
        <dbReference type="Pfam" id="PF02687"/>
    </source>
</evidence>
<evidence type="ECO:0000256" key="2">
    <source>
        <dbReference type="ARBA" id="ARBA00005236"/>
    </source>
</evidence>
<evidence type="ECO:0000256" key="7">
    <source>
        <dbReference type="SAM" id="Phobius"/>
    </source>
</evidence>
<protein>
    <submittedName>
        <fullName evidence="10">ABC transporter permease</fullName>
    </submittedName>
</protein>
<name>A0ABT4JAD3_9RHOB</name>
<feature type="domain" description="MacB-like periplasmic core" evidence="9">
    <location>
        <begin position="21"/>
        <end position="234"/>
    </location>
</feature>
<feature type="transmembrane region" description="Helical" evidence="7">
    <location>
        <begin position="433"/>
        <end position="453"/>
    </location>
</feature>
<feature type="transmembrane region" description="Helical" evidence="7">
    <location>
        <begin position="21"/>
        <end position="42"/>
    </location>
</feature>
<gene>
    <name evidence="10" type="ORF">OU682_17645</name>
</gene>
<dbReference type="PANTHER" id="PTHR30489:SF0">
    <property type="entry name" value="LIPOPROTEIN-RELEASING SYSTEM TRANSMEMBRANE PROTEIN LOLE"/>
    <property type="match status" value="1"/>
</dbReference>
<comment type="caution">
    <text evidence="10">The sequence shown here is derived from an EMBL/GenBank/DDBJ whole genome shotgun (WGS) entry which is preliminary data.</text>
</comment>
<feature type="domain" description="ABC3 transporter permease C-terminal" evidence="8">
    <location>
        <begin position="661"/>
        <end position="775"/>
    </location>
</feature>
<organism evidence="10 11">
    <name type="scientific">Paracoccus benzoatiresistens</name>
    <dbReference type="NCBI Taxonomy" id="2997341"/>
    <lineage>
        <taxon>Bacteria</taxon>
        <taxon>Pseudomonadati</taxon>
        <taxon>Pseudomonadota</taxon>
        <taxon>Alphaproteobacteria</taxon>
        <taxon>Rhodobacterales</taxon>
        <taxon>Paracoccaceae</taxon>
        <taxon>Paracoccus</taxon>
    </lineage>
</organism>
<dbReference type="InterPro" id="IPR025857">
    <property type="entry name" value="MacB_PCD"/>
</dbReference>
<evidence type="ECO:0000256" key="4">
    <source>
        <dbReference type="ARBA" id="ARBA00022692"/>
    </source>
</evidence>
<feature type="transmembrane region" description="Helical" evidence="7">
    <location>
        <begin position="654"/>
        <end position="674"/>
    </location>
</feature>
<evidence type="ECO:0000313" key="10">
    <source>
        <dbReference type="EMBL" id="MCZ0963431.1"/>
    </source>
</evidence>
<dbReference type="InterPro" id="IPR051447">
    <property type="entry name" value="Lipoprotein-release_system"/>
</dbReference>
<evidence type="ECO:0000256" key="6">
    <source>
        <dbReference type="ARBA" id="ARBA00023136"/>
    </source>
</evidence>
<evidence type="ECO:0000313" key="11">
    <source>
        <dbReference type="Proteomes" id="UP001149822"/>
    </source>
</evidence>
<keyword evidence="4 7" id="KW-0812">Transmembrane</keyword>
<comment type="similarity">
    <text evidence="2">Belongs to the ABC-4 integral membrane protein family. LolC/E subfamily.</text>
</comment>
<feature type="transmembrane region" description="Helical" evidence="7">
    <location>
        <begin position="317"/>
        <end position="341"/>
    </location>
</feature>
<evidence type="ECO:0000256" key="3">
    <source>
        <dbReference type="ARBA" id="ARBA00022475"/>
    </source>
</evidence>
<feature type="domain" description="ABC3 transporter permease C-terminal" evidence="8">
    <location>
        <begin position="273"/>
        <end position="385"/>
    </location>
</feature>
<proteinExistence type="inferred from homology"/>
<feature type="transmembrane region" description="Helical" evidence="7">
    <location>
        <begin position="361"/>
        <end position="378"/>
    </location>
</feature>